<feature type="signal peptide" evidence="1">
    <location>
        <begin position="1"/>
        <end position="16"/>
    </location>
</feature>
<evidence type="ECO:0000256" key="1">
    <source>
        <dbReference type="SAM" id="SignalP"/>
    </source>
</evidence>
<dbReference type="GeneID" id="87861289"/>
<comment type="caution">
    <text evidence="2">The sequence shown here is derived from an EMBL/GenBank/DDBJ whole genome shotgun (WGS) entry which is preliminary data.</text>
</comment>
<protein>
    <submittedName>
        <fullName evidence="2">Uncharacterized protein</fullName>
    </submittedName>
</protein>
<organism evidence="2 3">
    <name type="scientific">Neurospora tetraspora</name>
    <dbReference type="NCBI Taxonomy" id="94610"/>
    <lineage>
        <taxon>Eukaryota</taxon>
        <taxon>Fungi</taxon>
        <taxon>Dikarya</taxon>
        <taxon>Ascomycota</taxon>
        <taxon>Pezizomycotina</taxon>
        <taxon>Sordariomycetes</taxon>
        <taxon>Sordariomycetidae</taxon>
        <taxon>Sordariales</taxon>
        <taxon>Sordariaceae</taxon>
        <taxon>Neurospora</taxon>
    </lineage>
</organism>
<keyword evidence="1" id="KW-0732">Signal</keyword>
<dbReference type="RefSeq" id="XP_062687130.1">
    <property type="nucleotide sequence ID" value="XM_062824135.1"/>
</dbReference>
<reference evidence="2" key="2">
    <citation type="submission" date="2023-06" db="EMBL/GenBank/DDBJ databases">
        <authorList>
            <consortium name="Lawrence Berkeley National Laboratory"/>
            <person name="Haridas S."/>
            <person name="Hensen N."/>
            <person name="Bonometti L."/>
            <person name="Westerberg I."/>
            <person name="Brannstrom I.O."/>
            <person name="Guillou S."/>
            <person name="Cros-Aarteil S."/>
            <person name="Calhoun S."/>
            <person name="Kuo A."/>
            <person name="Mondo S."/>
            <person name="Pangilinan J."/>
            <person name="Riley R."/>
            <person name="Labutti K."/>
            <person name="Andreopoulos B."/>
            <person name="Lipzen A."/>
            <person name="Chen C."/>
            <person name="Yanf M."/>
            <person name="Daum C."/>
            <person name="Ng V."/>
            <person name="Clum A."/>
            <person name="Steindorff A."/>
            <person name="Ohm R."/>
            <person name="Martin F."/>
            <person name="Silar P."/>
            <person name="Natvig D."/>
            <person name="Lalanne C."/>
            <person name="Gautier V."/>
            <person name="Ament-Velasquez S.L."/>
            <person name="Kruys A."/>
            <person name="Hutchinson M.I."/>
            <person name="Powell A.J."/>
            <person name="Barry K."/>
            <person name="Miller A.N."/>
            <person name="Grigoriev I.V."/>
            <person name="Debuchy R."/>
            <person name="Gladieux P."/>
            <person name="Thoren M.H."/>
            <person name="Johannesson H."/>
        </authorList>
    </citation>
    <scope>NUCLEOTIDE SEQUENCE</scope>
    <source>
        <strain evidence="2">CBS 560.94</strain>
    </source>
</reference>
<evidence type="ECO:0000313" key="2">
    <source>
        <dbReference type="EMBL" id="KAK3355752.1"/>
    </source>
</evidence>
<sequence>MKASIVLVSFLGLVSGMVLPGHRVSPSGAKPQPRSLFRREANLDYRYTPGAQACRAILTTCRASSDCCSGMKCVSADGESVCTPSD</sequence>
<keyword evidence="3" id="KW-1185">Reference proteome</keyword>
<gene>
    <name evidence="2" type="ORF">B0H65DRAFT_418246</name>
</gene>
<accession>A0AAE0JQ94</accession>
<dbReference type="EMBL" id="JAUEPP010000001">
    <property type="protein sequence ID" value="KAK3355752.1"/>
    <property type="molecule type" value="Genomic_DNA"/>
</dbReference>
<evidence type="ECO:0000313" key="3">
    <source>
        <dbReference type="Proteomes" id="UP001278500"/>
    </source>
</evidence>
<dbReference type="AlphaFoldDB" id="A0AAE0JQ94"/>
<dbReference type="Proteomes" id="UP001278500">
    <property type="component" value="Unassembled WGS sequence"/>
</dbReference>
<reference evidence="2" key="1">
    <citation type="journal article" date="2023" name="Mol. Phylogenet. Evol.">
        <title>Genome-scale phylogeny and comparative genomics of the fungal order Sordariales.</title>
        <authorList>
            <person name="Hensen N."/>
            <person name="Bonometti L."/>
            <person name="Westerberg I."/>
            <person name="Brannstrom I.O."/>
            <person name="Guillou S."/>
            <person name="Cros-Aarteil S."/>
            <person name="Calhoun S."/>
            <person name="Haridas S."/>
            <person name="Kuo A."/>
            <person name="Mondo S."/>
            <person name="Pangilinan J."/>
            <person name="Riley R."/>
            <person name="LaButti K."/>
            <person name="Andreopoulos B."/>
            <person name="Lipzen A."/>
            <person name="Chen C."/>
            <person name="Yan M."/>
            <person name="Daum C."/>
            <person name="Ng V."/>
            <person name="Clum A."/>
            <person name="Steindorff A."/>
            <person name="Ohm R.A."/>
            <person name="Martin F."/>
            <person name="Silar P."/>
            <person name="Natvig D.O."/>
            <person name="Lalanne C."/>
            <person name="Gautier V."/>
            <person name="Ament-Velasquez S.L."/>
            <person name="Kruys A."/>
            <person name="Hutchinson M.I."/>
            <person name="Powell A.J."/>
            <person name="Barry K."/>
            <person name="Miller A.N."/>
            <person name="Grigoriev I.V."/>
            <person name="Debuchy R."/>
            <person name="Gladieux P."/>
            <person name="Hiltunen Thoren M."/>
            <person name="Johannesson H."/>
        </authorList>
    </citation>
    <scope>NUCLEOTIDE SEQUENCE</scope>
    <source>
        <strain evidence="2">CBS 560.94</strain>
    </source>
</reference>
<name>A0AAE0JQ94_9PEZI</name>
<proteinExistence type="predicted"/>
<feature type="chain" id="PRO_5041994678" evidence="1">
    <location>
        <begin position="17"/>
        <end position="86"/>
    </location>
</feature>